<name>A0A7C9FD73_OPUST</name>
<sequence>MRFSSSLARQILILPLLGFCLSDYPYRASPSELRQGSQEMSQATDPLVAGKVIGDVLDSFTATPELTVQYDSQIITSGVELKPVETKNKPYVKITTSNSNPNNLYTLVMVDPDAPSPSQPTAKEWLHCWLLDLTAIWLGRCLNFLQTQLHYRACC</sequence>
<evidence type="ECO:0008006" key="3">
    <source>
        <dbReference type="Google" id="ProtNLM"/>
    </source>
</evidence>
<dbReference type="Gene3D" id="3.90.280.10">
    <property type="entry name" value="PEBP-like"/>
    <property type="match status" value="1"/>
</dbReference>
<reference evidence="2" key="1">
    <citation type="journal article" date="2013" name="J. Plant Res.">
        <title>Effect of fungi and light on seed germination of three Opuntia species from semiarid lands of central Mexico.</title>
        <authorList>
            <person name="Delgado-Sanchez P."/>
            <person name="Jimenez-Bremont J.F."/>
            <person name="Guerrero-Gonzalez Mde L."/>
            <person name="Flores J."/>
        </authorList>
    </citation>
    <scope>NUCLEOTIDE SEQUENCE</scope>
    <source>
        <tissue evidence="2">Cladode</tissue>
    </source>
</reference>
<dbReference type="InterPro" id="IPR036610">
    <property type="entry name" value="PEBP-like_sf"/>
</dbReference>
<dbReference type="InterPro" id="IPR035810">
    <property type="entry name" value="PEBP_euk"/>
</dbReference>
<accession>A0A7C9FD73</accession>
<dbReference type="EMBL" id="GISG01267123">
    <property type="protein sequence ID" value="MBA4675409.1"/>
    <property type="molecule type" value="Transcribed_RNA"/>
</dbReference>
<organism evidence="2">
    <name type="scientific">Opuntia streptacantha</name>
    <name type="common">Prickly pear cactus</name>
    <name type="synonym">Opuntia cardona</name>
    <dbReference type="NCBI Taxonomy" id="393608"/>
    <lineage>
        <taxon>Eukaryota</taxon>
        <taxon>Viridiplantae</taxon>
        <taxon>Streptophyta</taxon>
        <taxon>Embryophyta</taxon>
        <taxon>Tracheophyta</taxon>
        <taxon>Spermatophyta</taxon>
        <taxon>Magnoliopsida</taxon>
        <taxon>eudicotyledons</taxon>
        <taxon>Gunneridae</taxon>
        <taxon>Pentapetalae</taxon>
        <taxon>Caryophyllales</taxon>
        <taxon>Cactineae</taxon>
        <taxon>Cactaceae</taxon>
        <taxon>Opuntioideae</taxon>
        <taxon>Opuntia</taxon>
    </lineage>
</organism>
<dbReference type="SUPFAM" id="SSF49777">
    <property type="entry name" value="PEBP-like"/>
    <property type="match status" value="1"/>
</dbReference>
<keyword evidence="1" id="KW-0732">Signal</keyword>
<dbReference type="InterPro" id="IPR001858">
    <property type="entry name" value="Phosphatidylethanolamine-bd_CS"/>
</dbReference>
<proteinExistence type="predicted"/>
<feature type="chain" id="PRO_5027959723" description="Phosphatidylethanolamine-binding protein" evidence="1">
    <location>
        <begin position="23"/>
        <end position="155"/>
    </location>
</feature>
<evidence type="ECO:0000313" key="2">
    <source>
        <dbReference type="EMBL" id="MBA4675409.1"/>
    </source>
</evidence>
<dbReference type="AlphaFoldDB" id="A0A7C9FD73"/>
<evidence type="ECO:0000256" key="1">
    <source>
        <dbReference type="SAM" id="SignalP"/>
    </source>
</evidence>
<dbReference type="PANTHER" id="PTHR11362:SF145">
    <property type="entry name" value="PROTEIN MOTHER OF FT AND TFL1-LIKE"/>
    <property type="match status" value="1"/>
</dbReference>
<protein>
    <recommendedName>
        <fullName evidence="3">Phosphatidylethanolamine-binding protein</fullName>
    </recommendedName>
</protein>
<reference evidence="2" key="2">
    <citation type="submission" date="2020-07" db="EMBL/GenBank/DDBJ databases">
        <authorList>
            <person name="Vera ALvarez R."/>
            <person name="Arias-Moreno D.M."/>
            <person name="Jimenez-Jacinto V."/>
            <person name="Jimenez-Bremont J.F."/>
            <person name="Swaminathan K."/>
            <person name="Moose S.P."/>
            <person name="Guerrero-Gonzalez M.L."/>
            <person name="Marino-Ramirez L."/>
            <person name="Landsman D."/>
            <person name="Rodriguez-Kessler M."/>
            <person name="Delgado-Sanchez P."/>
        </authorList>
    </citation>
    <scope>NUCLEOTIDE SEQUENCE</scope>
    <source>
        <tissue evidence="2">Cladode</tissue>
    </source>
</reference>
<dbReference type="PANTHER" id="PTHR11362">
    <property type="entry name" value="PHOSPHATIDYLETHANOLAMINE-BINDING PROTEIN"/>
    <property type="match status" value="1"/>
</dbReference>
<dbReference type="PROSITE" id="PS01220">
    <property type="entry name" value="PBP"/>
    <property type="match status" value="1"/>
</dbReference>
<feature type="signal peptide" evidence="1">
    <location>
        <begin position="1"/>
        <end position="22"/>
    </location>
</feature>